<dbReference type="EMBL" id="FONG01000005">
    <property type="protein sequence ID" value="SFE75530.1"/>
    <property type="molecule type" value="Genomic_DNA"/>
</dbReference>
<feature type="domain" description="Teneurin-like YD-shell" evidence="6">
    <location>
        <begin position="1079"/>
        <end position="1328"/>
    </location>
</feature>
<dbReference type="STRING" id="380248.SAMN05216251_10580"/>
<keyword evidence="8" id="KW-1185">Reference proteome</keyword>
<dbReference type="InterPro" id="IPR022385">
    <property type="entry name" value="Rhs_assc_core"/>
</dbReference>
<proteinExistence type="predicted"/>
<evidence type="ECO:0000259" key="4">
    <source>
        <dbReference type="Pfam" id="PF20148"/>
    </source>
</evidence>
<dbReference type="Pfam" id="PF20148">
    <property type="entry name" value="DUF6531"/>
    <property type="match status" value="1"/>
</dbReference>
<dbReference type="InterPro" id="IPR045351">
    <property type="entry name" value="DUF6531"/>
</dbReference>
<keyword evidence="3" id="KW-0812">Transmembrane</keyword>
<dbReference type="Pfam" id="PF05593">
    <property type="entry name" value="RHS_repeat"/>
    <property type="match status" value="5"/>
</dbReference>
<feature type="domain" description="DUF6531" evidence="4">
    <location>
        <begin position="347"/>
        <end position="419"/>
    </location>
</feature>
<name>A0A1I2D6D1_9ACTN</name>
<dbReference type="OrthoDB" id="4981820at2"/>
<feature type="domain" description="Putative T7SS secretion signal" evidence="5">
    <location>
        <begin position="9"/>
        <end position="185"/>
    </location>
</feature>
<accession>A0A1I2D6D1</accession>
<dbReference type="Gene3D" id="2.180.10.10">
    <property type="entry name" value="RHS repeat-associated core"/>
    <property type="match status" value="4"/>
</dbReference>
<evidence type="ECO:0000256" key="1">
    <source>
        <dbReference type="ARBA" id="ARBA00022737"/>
    </source>
</evidence>
<dbReference type="Gene3D" id="1.20.120.330">
    <property type="entry name" value="Nucleotidyltransferases domain 2"/>
    <property type="match status" value="1"/>
</dbReference>
<keyword evidence="3" id="KW-1133">Transmembrane helix</keyword>
<evidence type="ECO:0000256" key="3">
    <source>
        <dbReference type="SAM" id="Phobius"/>
    </source>
</evidence>
<feature type="region of interest" description="Disordered" evidence="2">
    <location>
        <begin position="1045"/>
        <end position="1078"/>
    </location>
</feature>
<dbReference type="InterPro" id="IPR031325">
    <property type="entry name" value="RHS_repeat"/>
</dbReference>
<dbReference type="PANTHER" id="PTHR32305">
    <property type="match status" value="1"/>
</dbReference>
<dbReference type="RefSeq" id="WP_093713114.1">
    <property type="nucleotide sequence ID" value="NZ_FONG01000005.1"/>
</dbReference>
<dbReference type="NCBIfam" id="TIGR03696">
    <property type="entry name" value="Rhs_assc_core"/>
    <property type="match status" value="1"/>
</dbReference>
<keyword evidence="3" id="KW-0472">Membrane</keyword>
<keyword evidence="1" id="KW-0677">Repeat</keyword>
<protein>
    <submittedName>
        <fullName evidence="7">RHS repeat-associated core domain-containing protein</fullName>
    </submittedName>
</protein>
<feature type="region of interest" description="Disordered" evidence="2">
    <location>
        <begin position="110"/>
        <end position="158"/>
    </location>
</feature>
<feature type="transmembrane region" description="Helical" evidence="3">
    <location>
        <begin position="237"/>
        <end position="266"/>
    </location>
</feature>
<evidence type="ECO:0000313" key="7">
    <source>
        <dbReference type="EMBL" id="SFE75530.1"/>
    </source>
</evidence>
<dbReference type="Pfam" id="PF25023">
    <property type="entry name" value="TEN_YD-shell"/>
    <property type="match status" value="1"/>
</dbReference>
<evidence type="ECO:0000259" key="5">
    <source>
        <dbReference type="Pfam" id="PF21725"/>
    </source>
</evidence>
<organism evidence="7 8">
    <name type="scientific">Actinacidiphila alni</name>
    <dbReference type="NCBI Taxonomy" id="380248"/>
    <lineage>
        <taxon>Bacteria</taxon>
        <taxon>Bacillati</taxon>
        <taxon>Actinomycetota</taxon>
        <taxon>Actinomycetes</taxon>
        <taxon>Kitasatosporales</taxon>
        <taxon>Streptomycetaceae</taxon>
        <taxon>Actinacidiphila</taxon>
    </lineage>
</organism>
<dbReference type="Proteomes" id="UP000199323">
    <property type="component" value="Unassembled WGS sequence"/>
</dbReference>
<dbReference type="PANTHER" id="PTHR32305:SF15">
    <property type="entry name" value="PROTEIN RHSA-RELATED"/>
    <property type="match status" value="1"/>
</dbReference>
<feature type="transmembrane region" description="Helical" evidence="3">
    <location>
        <begin position="278"/>
        <end position="303"/>
    </location>
</feature>
<dbReference type="Pfam" id="PF21725">
    <property type="entry name" value="T7SS_signal"/>
    <property type="match status" value="1"/>
</dbReference>
<dbReference type="InterPro" id="IPR056823">
    <property type="entry name" value="TEN-like_YD-shell"/>
</dbReference>
<sequence length="1477" mass="161144">MLDLDRDPVPGDPFEVKELARKLGDFADDVASALRSVKGLNGDTAVQEWAGLSGDAYRDQFGELPGRLDKLERSYRLASGALDDYWPKLETAQADADRALAQGRTARQELDSAQSQLTNADAWVKRAQDKSKSYQDDPKPNVPPPSAEEVRAAARNATDANNAHTTASTAVHNAQAKLDAAKQLAADAAQLRDDAASTAQHALHEASDAGIKNKHWWEKAVDWVADHWDDIIAVCKVIVAVLGIVVLIIGGPLAWLVLAAAVLVLADTVMKYLQGKASLWDVLFAALDCIPMFKGLTTAGGLLKMARELPALLKSGRALENIANSIRKGASSIGETSRMLKKLFTCGDPIDMATGEMVMGATDVELPGVLPLVLERTHRTGFRGGRWFGASWASTLDQRLTADDQGVRFTTADGMTLDYPIPDADRPVLPVTGPQWPLSWDGTPGGTMSVAQPESGLTLHFRPLPDRSPAELPLAAVTDRNDNHITYHYDDAGHPTEAVHHAGYRVGVTTADGRITALHLLSDPDRPLLLAFGHTDGRLTTVTNSSGLPLTFGYDDADRITTWQDRNATHYGYTYDTAGRCVRTTGTDGILAYTYRYDDRTRTTEAVDSLGHTTTYEFNDRCQLLRETDPLGHTTHRTWDTRDNLLTLTDPLGGVTAYRYDAHGNPTRITHPDGTVTQAEFDGPGRPLRITTGDGAVWSQTYDARGNALTTTDPRGAVTSVTYDGIGGLREVTDALGHRQRFMSAPDGLPVAVEQADGSVTRWERDAFGRIVMERNPLGEVTRLSWTVEGRMASRVLPDGATERWAYDGEGNLVEHLDPLGAVTRCETAPFDRVAARTGPDGARTTFRYDTELRLVEVVNAVGSRWNYRYDPAGRLVEETDFNGRTVRYERDAAGRVLGRTNGAGERVSYERDAVGRLVAVRHTDGTATTYGYDPVGRLVRAENAHSLLLMERDVMGAVMAESVNGRTTHSRYDELGRRVERVTPAGRRSVWSYGVTGLPRSLTVGGDTLAFSHDAAGRERTRTLADVLTLDQGRDSMGRLSSQTMTVVGGDSSSGFERGYTYRPDGRLSGRSGSDPDDNLDFRLDAAGRVVGVLAADGAERESFSYDPLGNINASLSTEDGTAAAGGARAVEGTLLHHAGRSSYAYDGQGRVIRHTRRLLSGGRRVWEYRWDAEDRMTGVTTPDGVVWRYLYDGLGRRIAKQRLDGDTVAAETVFVWDGARMTEETAGRATTTWEYAPGTHRPLAQIDERFYAIVTDLIGAPSELVDSDGGVAWRSTATVWDRGPVVGGRTGCPLRFPGQYADAETGLHYNHLRYYDPVTARYQSPDPLGLVPAPNHHTYVENPYDEIDPFGLSPCTEVGRALKPGEIFIYRAVQSKELAQLLKTRRFENVLGIETKYFSTTMEGAAAYARAAFKAYKEEGPYTLVRSVIHKDAINPESLIDHLADAGGGIDALALSVEEMAHAGRVRILPFMPLP</sequence>
<dbReference type="InterPro" id="IPR006530">
    <property type="entry name" value="YD"/>
</dbReference>
<reference evidence="7 8" key="1">
    <citation type="submission" date="2016-10" db="EMBL/GenBank/DDBJ databases">
        <authorList>
            <person name="de Groot N.N."/>
        </authorList>
    </citation>
    <scope>NUCLEOTIDE SEQUENCE [LARGE SCALE GENOMIC DNA]</scope>
    <source>
        <strain evidence="7 8">CGMCC 4.3510</strain>
    </source>
</reference>
<evidence type="ECO:0000313" key="8">
    <source>
        <dbReference type="Proteomes" id="UP000199323"/>
    </source>
</evidence>
<evidence type="ECO:0000256" key="2">
    <source>
        <dbReference type="SAM" id="MobiDB-lite"/>
    </source>
</evidence>
<feature type="compositionally biased region" description="Polar residues" evidence="2">
    <location>
        <begin position="1045"/>
        <end position="1056"/>
    </location>
</feature>
<dbReference type="SUPFAM" id="SSF63829">
    <property type="entry name" value="Calcium-dependent phosphotriesterase"/>
    <property type="match status" value="1"/>
</dbReference>
<dbReference type="NCBIfam" id="TIGR01643">
    <property type="entry name" value="YD_repeat_2x"/>
    <property type="match status" value="13"/>
</dbReference>
<evidence type="ECO:0000259" key="6">
    <source>
        <dbReference type="Pfam" id="PF25023"/>
    </source>
</evidence>
<gene>
    <name evidence="7" type="ORF">SAMN05216251_10580</name>
</gene>
<dbReference type="InterPro" id="IPR049082">
    <property type="entry name" value="T7SS_signal"/>
</dbReference>
<dbReference type="InterPro" id="IPR050708">
    <property type="entry name" value="T6SS_VgrG/RHS"/>
</dbReference>
<feature type="compositionally biased region" description="Basic and acidic residues" evidence="2">
    <location>
        <begin position="123"/>
        <end position="139"/>
    </location>
</feature>